<gene>
    <name evidence="4" type="primary">pol</name>
    <name evidence="4" type="ORF">T07_8730</name>
</gene>
<proteinExistence type="predicted"/>
<sequence>MKDNCLANIAAPLQRLLEKGAEWDWLKACQSAFDALNYHLTSAPILVHPDFHRQFTVDVDASGDGLGAVLSQREGKRERVLAYASRTLTKAKRLRDSERNAQFGVGLARALTITLWPAIPDHNCLRLLKNLKEPEGQVDRWLESLAELDFELQHRMRAAPRGPSDVDQKFTSQLLAVQQADPEIQLMWKWLGGASRPVECPLECSRDMHCCSISGAEDGLICRYRRRFMAEEGAKQVLVTQALRSEVMQSMLDMSEQTTDKTSERLTSVGEP</sequence>
<evidence type="ECO:0000256" key="1">
    <source>
        <dbReference type="ARBA" id="ARBA00023268"/>
    </source>
</evidence>
<protein>
    <submittedName>
        <fullName evidence="4">Retrovirus-related Pol polyprotein from transposon 17.6</fullName>
    </submittedName>
</protein>
<dbReference type="Proteomes" id="UP000054630">
    <property type="component" value="Unassembled WGS sequence"/>
</dbReference>
<dbReference type="EMBL" id="JYDL01000077">
    <property type="protein sequence ID" value="KRX18148.1"/>
    <property type="molecule type" value="Genomic_DNA"/>
</dbReference>
<name>A0A0V0RUL5_9BILA</name>
<keyword evidence="5" id="KW-1185">Reference proteome</keyword>
<comment type="caution">
    <text evidence="4">The sequence shown here is derived from an EMBL/GenBank/DDBJ whole genome shotgun (WGS) entry which is preliminary data.</text>
</comment>
<dbReference type="InterPro" id="IPR043502">
    <property type="entry name" value="DNA/RNA_pol_sf"/>
</dbReference>
<dbReference type="SUPFAM" id="SSF56672">
    <property type="entry name" value="DNA/RNA polymerases"/>
    <property type="match status" value="1"/>
</dbReference>
<feature type="domain" description="Reverse transcriptase/retrotransposon-derived protein RNase H-like" evidence="3">
    <location>
        <begin position="25"/>
        <end position="94"/>
    </location>
</feature>
<dbReference type="AlphaFoldDB" id="A0A0V0RUL5"/>
<dbReference type="Gene3D" id="3.30.70.270">
    <property type="match status" value="1"/>
</dbReference>
<keyword evidence="1" id="KW-0511">Multifunctional enzyme</keyword>
<organism evidence="4 5">
    <name type="scientific">Trichinella nelsoni</name>
    <dbReference type="NCBI Taxonomy" id="6336"/>
    <lineage>
        <taxon>Eukaryota</taxon>
        <taxon>Metazoa</taxon>
        <taxon>Ecdysozoa</taxon>
        <taxon>Nematoda</taxon>
        <taxon>Enoplea</taxon>
        <taxon>Dorylaimia</taxon>
        <taxon>Trichinellida</taxon>
        <taxon>Trichinellidae</taxon>
        <taxon>Trichinella</taxon>
    </lineage>
</organism>
<dbReference type="OrthoDB" id="5920491at2759"/>
<evidence type="ECO:0000259" key="3">
    <source>
        <dbReference type="Pfam" id="PF17919"/>
    </source>
</evidence>
<dbReference type="PANTHER" id="PTHR37984:SF5">
    <property type="entry name" value="PROTEIN NYNRIN-LIKE"/>
    <property type="match status" value="1"/>
</dbReference>
<accession>A0A0V0RUL5</accession>
<dbReference type="GO" id="GO:0003824">
    <property type="term" value="F:catalytic activity"/>
    <property type="evidence" value="ECO:0007669"/>
    <property type="project" value="UniProtKB-KW"/>
</dbReference>
<dbReference type="InterPro" id="IPR043128">
    <property type="entry name" value="Rev_trsase/Diguanyl_cyclase"/>
</dbReference>
<dbReference type="InterPro" id="IPR041577">
    <property type="entry name" value="RT_RNaseH_2"/>
</dbReference>
<evidence type="ECO:0000313" key="4">
    <source>
        <dbReference type="EMBL" id="KRX18148.1"/>
    </source>
</evidence>
<reference evidence="4 5" key="1">
    <citation type="submission" date="2015-01" db="EMBL/GenBank/DDBJ databases">
        <title>Evolution of Trichinella species and genotypes.</title>
        <authorList>
            <person name="Korhonen P.K."/>
            <person name="Edoardo P."/>
            <person name="Giuseppe L.R."/>
            <person name="Gasser R.B."/>
        </authorList>
    </citation>
    <scope>NUCLEOTIDE SEQUENCE [LARGE SCALE GENOMIC DNA]</scope>
    <source>
        <strain evidence="4">ISS37</strain>
    </source>
</reference>
<dbReference type="PANTHER" id="PTHR37984">
    <property type="entry name" value="PROTEIN CBG26694"/>
    <property type="match status" value="1"/>
</dbReference>
<evidence type="ECO:0000256" key="2">
    <source>
        <dbReference type="SAM" id="MobiDB-lite"/>
    </source>
</evidence>
<dbReference type="STRING" id="6336.A0A0V0RUL5"/>
<dbReference type="Pfam" id="PF17919">
    <property type="entry name" value="RT_RNaseH_2"/>
    <property type="match status" value="1"/>
</dbReference>
<feature type="region of interest" description="Disordered" evidence="2">
    <location>
        <begin position="252"/>
        <end position="272"/>
    </location>
</feature>
<dbReference type="InterPro" id="IPR050951">
    <property type="entry name" value="Retrovirus_Pol_polyprotein"/>
</dbReference>
<evidence type="ECO:0000313" key="5">
    <source>
        <dbReference type="Proteomes" id="UP000054630"/>
    </source>
</evidence>